<dbReference type="Pfam" id="PF05227">
    <property type="entry name" value="CHASE3"/>
    <property type="match status" value="1"/>
</dbReference>
<dbReference type="InterPro" id="IPR007891">
    <property type="entry name" value="CHASE3"/>
</dbReference>
<feature type="domain" description="HAMP" evidence="5">
    <location>
        <begin position="215"/>
        <end position="267"/>
    </location>
</feature>
<dbReference type="Proteomes" id="UP001499974">
    <property type="component" value="Unassembled WGS sequence"/>
</dbReference>
<name>A0ABP8WZ33_9ACTN</name>
<dbReference type="PANTHER" id="PTHR43156">
    <property type="entry name" value="STAGE II SPORULATION PROTEIN E-RELATED"/>
    <property type="match status" value="1"/>
</dbReference>
<protein>
    <recommendedName>
        <fullName evidence="5">HAMP domain-containing protein</fullName>
    </recommendedName>
</protein>
<organism evidence="6 7">
    <name type="scientific">Nocardioides conyzicola</name>
    <dbReference type="NCBI Taxonomy" id="1651781"/>
    <lineage>
        <taxon>Bacteria</taxon>
        <taxon>Bacillati</taxon>
        <taxon>Actinomycetota</taxon>
        <taxon>Actinomycetes</taxon>
        <taxon>Propionibacteriales</taxon>
        <taxon>Nocardioidaceae</taxon>
        <taxon>Nocardioides</taxon>
    </lineage>
</organism>
<dbReference type="InterPro" id="IPR001932">
    <property type="entry name" value="PPM-type_phosphatase-like_dom"/>
</dbReference>
<dbReference type="Gene3D" id="6.10.340.10">
    <property type="match status" value="1"/>
</dbReference>
<proteinExistence type="predicted"/>
<dbReference type="InterPro" id="IPR052016">
    <property type="entry name" value="Bact_Sigma-Reg"/>
</dbReference>
<dbReference type="CDD" id="cd19410">
    <property type="entry name" value="HK9-like_sensor"/>
    <property type="match status" value="1"/>
</dbReference>
<keyword evidence="4" id="KW-0472">Membrane</keyword>
<dbReference type="PROSITE" id="PS50885">
    <property type="entry name" value="HAMP"/>
    <property type="match status" value="1"/>
</dbReference>
<evidence type="ECO:0000256" key="2">
    <source>
        <dbReference type="ARBA" id="ARBA00022801"/>
    </source>
</evidence>
<dbReference type="PANTHER" id="PTHR43156:SF2">
    <property type="entry name" value="STAGE II SPORULATION PROTEIN E"/>
    <property type="match status" value="1"/>
</dbReference>
<evidence type="ECO:0000313" key="7">
    <source>
        <dbReference type="Proteomes" id="UP001499974"/>
    </source>
</evidence>
<dbReference type="Pfam" id="PF00672">
    <property type="entry name" value="HAMP"/>
    <property type="match status" value="1"/>
</dbReference>
<keyword evidence="7" id="KW-1185">Reference proteome</keyword>
<evidence type="ECO:0000256" key="1">
    <source>
        <dbReference type="ARBA" id="ARBA00022692"/>
    </source>
</evidence>
<dbReference type="Pfam" id="PF07228">
    <property type="entry name" value="SpoIIE"/>
    <property type="match status" value="1"/>
</dbReference>
<evidence type="ECO:0000256" key="4">
    <source>
        <dbReference type="SAM" id="Phobius"/>
    </source>
</evidence>
<dbReference type="SUPFAM" id="SSF81606">
    <property type="entry name" value="PP2C-like"/>
    <property type="match status" value="1"/>
</dbReference>
<dbReference type="SMART" id="SM00331">
    <property type="entry name" value="PP2C_SIG"/>
    <property type="match status" value="1"/>
</dbReference>
<dbReference type="InterPro" id="IPR036457">
    <property type="entry name" value="PPM-type-like_dom_sf"/>
</dbReference>
<dbReference type="Gene3D" id="3.60.40.10">
    <property type="entry name" value="PPM-type phosphatase domain"/>
    <property type="match status" value="1"/>
</dbReference>
<keyword evidence="2" id="KW-0378">Hydrolase</keyword>
<accession>A0ABP8WZ33</accession>
<dbReference type="InterPro" id="IPR003660">
    <property type="entry name" value="HAMP_dom"/>
</dbReference>
<reference evidence="7" key="1">
    <citation type="journal article" date="2019" name="Int. J. Syst. Evol. Microbiol.">
        <title>The Global Catalogue of Microorganisms (GCM) 10K type strain sequencing project: providing services to taxonomists for standard genome sequencing and annotation.</title>
        <authorList>
            <consortium name="The Broad Institute Genomics Platform"/>
            <consortium name="The Broad Institute Genome Sequencing Center for Infectious Disease"/>
            <person name="Wu L."/>
            <person name="Ma J."/>
        </authorList>
    </citation>
    <scope>NUCLEOTIDE SEQUENCE [LARGE SCALE GENOMIC DNA]</scope>
    <source>
        <strain evidence="7">JCM 18531</strain>
    </source>
</reference>
<evidence type="ECO:0000313" key="6">
    <source>
        <dbReference type="EMBL" id="GAA4696958.1"/>
    </source>
</evidence>
<feature type="transmembrane region" description="Helical" evidence="4">
    <location>
        <begin position="20"/>
        <end position="41"/>
    </location>
</feature>
<evidence type="ECO:0000259" key="5">
    <source>
        <dbReference type="PROSITE" id="PS50885"/>
    </source>
</evidence>
<dbReference type="EMBL" id="BAABKM010000002">
    <property type="protein sequence ID" value="GAA4696958.1"/>
    <property type="molecule type" value="Genomic_DNA"/>
</dbReference>
<sequence length="510" mass="53735">MNADVSGPRASYSARTVVRAVATLVVVLSLAIGALLAVTVVQFASAQDRLEDELNPARVELGTVLALYVDQETAERGYILTGRPDFLEPYDAAGPQIEALLEQLRRQVTGTVDERISEMDEAHRKWLAEAVELELAAMRGGDPTRAEELVAAGDGKRLFDQVRSAQKAADQAIAAEQHEATLRADTLLRRLSILLGFTILAFLATVLLGAGAFSRRVLGPLADLGRSSRAVAGGELQVAVRGTGPREVAEVGEDVDTMRRHLLDELDATRRASEALVLGQPAVRALQTALSQLPPLAEGIEVGSQIDSAEGVLAGDFLDIVDLGRGQVAVVLGDVSGHGPEAAVVGLRLKSALSAMLRQSAAPDVLAAVRAGLEGEAELFATVFVAVVDTVADQLSYVNAGHPPPLLVVDGDLMELEPTGPLVSGVLTDAFWEVESRPFAPGDALVVFSDGVIEARDAAGVEFGMQGVQSVLAASAGQSPARVVNRMRSAVRDHAVSQRDDVTILVAQRD</sequence>
<comment type="caution">
    <text evidence="6">The sequence shown here is derived from an EMBL/GenBank/DDBJ whole genome shotgun (WGS) entry which is preliminary data.</text>
</comment>
<keyword evidence="1 4" id="KW-0812">Transmembrane</keyword>
<gene>
    <name evidence="6" type="ORF">GCM10023349_10870</name>
</gene>
<feature type="transmembrane region" description="Helical" evidence="4">
    <location>
        <begin position="191"/>
        <end position="213"/>
    </location>
</feature>
<keyword evidence="3 4" id="KW-1133">Transmembrane helix</keyword>
<evidence type="ECO:0000256" key="3">
    <source>
        <dbReference type="ARBA" id="ARBA00022989"/>
    </source>
</evidence>
<dbReference type="SMART" id="SM00304">
    <property type="entry name" value="HAMP"/>
    <property type="match status" value="1"/>
</dbReference>